<dbReference type="Pfam" id="PF01061">
    <property type="entry name" value="ABC2_membrane"/>
    <property type="match status" value="1"/>
</dbReference>
<dbReference type="RefSeq" id="WP_181671414.1">
    <property type="nucleotide sequence ID" value="NZ_CP054154.1"/>
</dbReference>
<accession>A0A7L6WPQ8</accession>
<keyword evidence="3" id="KW-1133">Transmembrane helix</keyword>
<evidence type="ECO:0000256" key="4">
    <source>
        <dbReference type="ARBA" id="ARBA00023136"/>
    </source>
</evidence>
<reference evidence="5 6" key="1">
    <citation type="journal article" date="2020" name="Microbiol. Resour. Announc.">
        <title>Complete Genome Sequence of Streptococcus salivarius DB-B5, a Novel Probiotic Candidate Isolated from the Supragingival Plaque of a Healthy Female Subject.</title>
        <authorList>
            <person name="Fields F.R."/>
            <person name="Li X."/>
            <person name="Navarre W.W."/>
            <person name="Naito M."/>
        </authorList>
    </citation>
    <scope>NUCLEOTIDE SEQUENCE [LARGE SCALE GENOMIC DNA]</scope>
    <source>
        <strain evidence="5 6">DB-B5</strain>
        <plasmid evidence="5 6">pIKMIN-B501</plasmid>
    </source>
</reference>
<dbReference type="GO" id="GO:0016020">
    <property type="term" value="C:membrane"/>
    <property type="evidence" value="ECO:0007669"/>
    <property type="project" value="UniProtKB-SubCell"/>
</dbReference>
<name>A0A7L6WPQ8_STRSL</name>
<keyword evidence="2" id="KW-0812">Transmembrane</keyword>
<evidence type="ECO:0000256" key="1">
    <source>
        <dbReference type="ARBA" id="ARBA00004141"/>
    </source>
</evidence>
<sequence length="239" mass="27203">MISIVQQIKNSLQNKRFIIFTILFPVVFYVFFIKQLKFVNTDDSGMIALFSAMFGIAGSGLNTFSQKVSKDKDYFRIMDKISPYSYAHYMFDSVLAQTILNILILFSVTLAGVLIGKLNVTGSYLSISSLLLYFGFYYIVIGFLLGTVFNDETLASASMPIFFLFMMLNITPNIMTTLKMPGIIVTIQKFFPGYYYNEVLLHQTPEKFLQACLVITIYVFIAGTITVIVNKLLQIKRRD</sequence>
<dbReference type="Proteomes" id="UP000516705">
    <property type="component" value="Plasmid pIKMIN-B501"/>
</dbReference>
<dbReference type="AlphaFoldDB" id="A0A7L6WPQ8"/>
<dbReference type="EMBL" id="CP054154">
    <property type="protein sequence ID" value="QMI52037.1"/>
    <property type="molecule type" value="Genomic_DNA"/>
</dbReference>
<geneLocation type="plasmid" evidence="5 6">
    <name>pIKMIN-B501</name>
</geneLocation>
<evidence type="ECO:0000313" key="6">
    <source>
        <dbReference type="Proteomes" id="UP000516705"/>
    </source>
</evidence>
<proteinExistence type="predicted"/>
<gene>
    <name evidence="5" type="ORF">HRE60_10160</name>
</gene>
<evidence type="ECO:0000313" key="5">
    <source>
        <dbReference type="EMBL" id="QMI52037.1"/>
    </source>
</evidence>
<evidence type="ECO:0000256" key="2">
    <source>
        <dbReference type="ARBA" id="ARBA00022692"/>
    </source>
</evidence>
<keyword evidence="4" id="KW-0472">Membrane</keyword>
<protein>
    <submittedName>
        <fullName evidence="5">ABC transporter permease</fullName>
    </submittedName>
</protein>
<comment type="subcellular location">
    <subcellularLocation>
        <location evidence="1">Membrane</location>
        <topology evidence="1">Multi-pass membrane protein</topology>
    </subcellularLocation>
</comment>
<keyword evidence="5" id="KW-0614">Plasmid</keyword>
<evidence type="ECO:0000256" key="3">
    <source>
        <dbReference type="ARBA" id="ARBA00022989"/>
    </source>
</evidence>
<dbReference type="GO" id="GO:0140359">
    <property type="term" value="F:ABC-type transporter activity"/>
    <property type="evidence" value="ECO:0007669"/>
    <property type="project" value="InterPro"/>
</dbReference>
<dbReference type="InterPro" id="IPR013525">
    <property type="entry name" value="ABC2_TM"/>
</dbReference>
<organism evidence="5 6">
    <name type="scientific">Streptococcus salivarius</name>
    <dbReference type="NCBI Taxonomy" id="1304"/>
    <lineage>
        <taxon>Bacteria</taxon>
        <taxon>Bacillati</taxon>
        <taxon>Bacillota</taxon>
        <taxon>Bacilli</taxon>
        <taxon>Lactobacillales</taxon>
        <taxon>Streptococcaceae</taxon>
        <taxon>Streptococcus</taxon>
    </lineage>
</organism>